<reference evidence="1 2" key="1">
    <citation type="submission" date="2013-11" db="EMBL/GenBank/DDBJ databases">
        <title>Genomic analysis of Pelistega sp. HM-7.</title>
        <authorList>
            <person name="Kumbhare S.V."/>
            <person name="Shetty S.A."/>
            <person name="Sharma O."/>
            <person name="Dhotre D.P."/>
        </authorList>
    </citation>
    <scope>NUCLEOTIDE SEQUENCE [LARGE SCALE GENOMIC DNA]</scope>
    <source>
        <strain evidence="1 2">HM-7</strain>
    </source>
</reference>
<comment type="caution">
    <text evidence="1">The sequence shown here is derived from an EMBL/GenBank/DDBJ whole genome shotgun (WGS) entry which is preliminary data.</text>
</comment>
<proteinExistence type="predicted"/>
<name>V8FUS3_9BURK</name>
<dbReference type="EMBL" id="AYSV01000126">
    <property type="protein sequence ID" value="ETD67172.1"/>
    <property type="molecule type" value="Genomic_DNA"/>
</dbReference>
<dbReference type="AlphaFoldDB" id="V8FUS3"/>
<organism evidence="1 2">
    <name type="scientific">Pelistega indica</name>
    <dbReference type="NCBI Taxonomy" id="1414851"/>
    <lineage>
        <taxon>Bacteria</taxon>
        <taxon>Pseudomonadati</taxon>
        <taxon>Pseudomonadota</taxon>
        <taxon>Betaproteobacteria</taxon>
        <taxon>Burkholderiales</taxon>
        <taxon>Alcaligenaceae</taxon>
        <taxon>Pelistega</taxon>
    </lineage>
</organism>
<accession>V8FUS3</accession>
<keyword evidence="2" id="KW-1185">Reference proteome</keyword>
<evidence type="ECO:0000313" key="1">
    <source>
        <dbReference type="EMBL" id="ETD67172.1"/>
    </source>
</evidence>
<sequence length="139" mass="15908">MNIILTKDVRKTWFTIREASTACEDVKRWKIRVSRQACPDVNPIITTCINACNVNFWFDNCTTKAPKFNQETTLEYDVLDVDGDRFCVYWDDLIHSQPAGRYRVSVIDHQNEQIGGFAIVIPKEKMKVSGATHNSTSCC</sequence>
<dbReference type="Proteomes" id="UP000018766">
    <property type="component" value="Unassembled WGS sequence"/>
</dbReference>
<gene>
    <name evidence="1" type="ORF">V757_11625</name>
</gene>
<dbReference type="RefSeq" id="WP_023952999.1">
    <property type="nucleotide sequence ID" value="NZ_AYSV01000126.1"/>
</dbReference>
<evidence type="ECO:0000313" key="2">
    <source>
        <dbReference type="Proteomes" id="UP000018766"/>
    </source>
</evidence>
<protein>
    <submittedName>
        <fullName evidence="1">Uncharacterized protein</fullName>
    </submittedName>
</protein>